<keyword evidence="6" id="KW-0969">Cilium</keyword>
<dbReference type="GO" id="GO:0005930">
    <property type="term" value="C:axoneme"/>
    <property type="evidence" value="ECO:0007669"/>
    <property type="project" value="UniProtKB-SubCell"/>
</dbReference>
<protein>
    <submittedName>
        <fullName evidence="10">Aste57867_9531 protein</fullName>
    </submittedName>
</protein>
<evidence type="ECO:0000256" key="1">
    <source>
        <dbReference type="ARBA" id="ARBA00004230"/>
    </source>
</evidence>
<comment type="subcellular location">
    <subcellularLocation>
        <location evidence="1">Cell projection</location>
        <location evidence="1">Cilium</location>
        <location evidence="1">Flagellum</location>
    </subcellularLocation>
    <subcellularLocation>
        <location evidence="2">Cytoplasm</location>
        <location evidence="2">Cytoskeleton</location>
        <location evidence="2">Cilium axoneme</location>
    </subcellularLocation>
</comment>
<keyword evidence="8" id="KW-0966">Cell projection</keyword>
<evidence type="ECO:0000256" key="4">
    <source>
        <dbReference type="ARBA" id="ARBA00022737"/>
    </source>
</evidence>
<keyword evidence="7" id="KW-0206">Cytoskeleton</keyword>
<dbReference type="SUPFAM" id="SSF82185">
    <property type="entry name" value="Histone H3 K4-specific methyltransferase SET7/9 N-terminal domain"/>
    <property type="match status" value="3"/>
</dbReference>
<dbReference type="SMART" id="SM00698">
    <property type="entry name" value="MORN"/>
    <property type="match status" value="10"/>
</dbReference>
<evidence type="ECO:0000313" key="9">
    <source>
        <dbReference type="EMBL" id="KAF0699938.1"/>
    </source>
</evidence>
<accession>A0A485KNK6</accession>
<keyword evidence="3" id="KW-0963">Cytoplasm</keyword>
<reference evidence="10 11" key="1">
    <citation type="submission" date="2019-03" db="EMBL/GenBank/DDBJ databases">
        <authorList>
            <person name="Gaulin E."/>
            <person name="Dumas B."/>
        </authorList>
    </citation>
    <scope>NUCLEOTIDE SEQUENCE [LARGE SCALE GENOMIC DNA]</scope>
    <source>
        <strain evidence="10">CBS 568.67</strain>
    </source>
</reference>
<evidence type="ECO:0000313" key="11">
    <source>
        <dbReference type="Proteomes" id="UP000332933"/>
    </source>
</evidence>
<evidence type="ECO:0000256" key="3">
    <source>
        <dbReference type="ARBA" id="ARBA00022490"/>
    </source>
</evidence>
<dbReference type="EMBL" id="CAADRA010005167">
    <property type="protein sequence ID" value="VFT86410.1"/>
    <property type="molecule type" value="Genomic_DNA"/>
</dbReference>
<keyword evidence="11" id="KW-1185">Reference proteome</keyword>
<sequence>MASHQFPLDPGLAALIILEYEGERENNCFHGHGHATFVNGQVYTGMFCEGRMHGHGKLVWPDGVVYEGNFEYNEISGEGKYEWPDESSYEGDVKGGKRHGHGFFRSSNKITTYEGEWVDGKQHGQGRMVYDEFNGIEYDGEWRAGVRDGDGTMKYGTGNVYEGHWVGGVKSGHGVMHWFDKLEKYDGDWLDDKQHGYGVHVWKAQEKRGNRYEGEFAHGVRDGFGIFYYANGARYEGHWEANVKNGLGLFFFDDGTIYEGEFVHDRMVDLNDNRKNNETIPTILLYIDDLLRGDDKEKARGLKAAQHAVLRVNTDLRNVYRHYASCAGTTTAHASTENNHLMEMRELWRFAAECRLNASMGKLNRKLLVVRNAQNKAVKRLRIQRERKTRTNSRAFDAIVTPREKWSDLHDPDRAVLFREFCEILVRIAWDDALEEGEVNMSVADAFTKMYDQQIHDHAATPMEPVEALEIQVHSPEMQTVFVKYHECLEKVYLQYAVKDVDFSPHMIPENDVTMSVRCFVTMLDDFGVLKTISIADTLKAIRKATEVFDEETSVTASFDPFTMDAEMIYPEFLESITKIALAICPRNLPLPVIAAQFIKGTFDDVLFRKTESRRRSTVSLVPVV</sequence>
<dbReference type="PANTHER" id="PTHR46613:SF1">
    <property type="entry name" value="RADIAL SPOKE HEAD 10 HOMOLOG B-RELATED"/>
    <property type="match status" value="1"/>
</dbReference>
<dbReference type="OrthoDB" id="294378at2759"/>
<dbReference type="PANTHER" id="PTHR46613">
    <property type="entry name" value="RADIAL SPOKE HEAD 10 HOMOLOG B-RELATED"/>
    <property type="match status" value="1"/>
</dbReference>
<dbReference type="Pfam" id="PF02493">
    <property type="entry name" value="MORN"/>
    <property type="match status" value="10"/>
</dbReference>
<dbReference type="AlphaFoldDB" id="A0A485KNK6"/>
<keyword evidence="5" id="KW-0282">Flagellum</keyword>
<dbReference type="Proteomes" id="UP000332933">
    <property type="component" value="Unassembled WGS sequence"/>
</dbReference>
<organism evidence="10 11">
    <name type="scientific">Aphanomyces stellatus</name>
    <dbReference type="NCBI Taxonomy" id="120398"/>
    <lineage>
        <taxon>Eukaryota</taxon>
        <taxon>Sar</taxon>
        <taxon>Stramenopiles</taxon>
        <taxon>Oomycota</taxon>
        <taxon>Saprolegniomycetes</taxon>
        <taxon>Saprolegniales</taxon>
        <taxon>Verrucalvaceae</taxon>
        <taxon>Aphanomyces</taxon>
    </lineage>
</organism>
<dbReference type="GO" id="GO:0031514">
    <property type="term" value="C:motile cilium"/>
    <property type="evidence" value="ECO:0007669"/>
    <property type="project" value="UniProtKB-SubCell"/>
</dbReference>
<evidence type="ECO:0000256" key="8">
    <source>
        <dbReference type="ARBA" id="ARBA00023273"/>
    </source>
</evidence>
<name>A0A485KNK6_9STRA</name>
<reference evidence="9" key="2">
    <citation type="submission" date="2019-06" db="EMBL/GenBank/DDBJ databases">
        <title>Genomics analysis of Aphanomyces spp. identifies a new class of oomycete effector associated with host adaptation.</title>
        <authorList>
            <person name="Gaulin E."/>
        </authorList>
    </citation>
    <scope>NUCLEOTIDE SEQUENCE</scope>
    <source>
        <strain evidence="9">CBS 578.67</strain>
    </source>
</reference>
<keyword evidence="4" id="KW-0677">Repeat</keyword>
<proteinExistence type="predicted"/>
<evidence type="ECO:0000256" key="7">
    <source>
        <dbReference type="ARBA" id="ARBA00023212"/>
    </source>
</evidence>
<gene>
    <name evidence="10" type="primary">Aste57867_9531</name>
    <name evidence="9" type="ORF">As57867_009494</name>
    <name evidence="10" type="ORF">ASTE57867_9531</name>
</gene>
<evidence type="ECO:0000256" key="6">
    <source>
        <dbReference type="ARBA" id="ARBA00023069"/>
    </source>
</evidence>
<evidence type="ECO:0000313" key="10">
    <source>
        <dbReference type="EMBL" id="VFT86410.1"/>
    </source>
</evidence>
<dbReference type="Gene3D" id="2.20.110.10">
    <property type="entry name" value="Histone H3 K4-specific methyltransferase SET7/9 N-terminal domain"/>
    <property type="match status" value="5"/>
</dbReference>
<dbReference type="InterPro" id="IPR003409">
    <property type="entry name" value="MORN"/>
</dbReference>
<dbReference type="EMBL" id="VJMH01005146">
    <property type="protein sequence ID" value="KAF0699938.1"/>
    <property type="molecule type" value="Genomic_DNA"/>
</dbReference>
<evidence type="ECO:0000256" key="2">
    <source>
        <dbReference type="ARBA" id="ARBA00004430"/>
    </source>
</evidence>
<evidence type="ECO:0000256" key="5">
    <source>
        <dbReference type="ARBA" id="ARBA00022846"/>
    </source>
</evidence>